<protein>
    <submittedName>
        <fullName evidence="4">Acyltransferase domain-containing protein</fullName>
    </submittedName>
</protein>
<keyword evidence="1" id="KW-0596">Phosphopantetheine</keyword>
<dbReference type="Gene3D" id="3.40.366.10">
    <property type="entry name" value="Malonyl-Coenzyme A Acyl Carrier Protein, domain 2"/>
    <property type="match status" value="1"/>
</dbReference>
<comment type="caution">
    <text evidence="4">The sequence shown here is derived from an EMBL/GenBank/DDBJ whole genome shotgun (WGS) entry which is preliminary data.</text>
</comment>
<dbReference type="GO" id="GO:0016746">
    <property type="term" value="F:acyltransferase activity"/>
    <property type="evidence" value="ECO:0007669"/>
    <property type="project" value="UniProtKB-KW"/>
</dbReference>
<keyword evidence="2" id="KW-0597">Phosphoprotein</keyword>
<evidence type="ECO:0000256" key="1">
    <source>
        <dbReference type="ARBA" id="ARBA00022450"/>
    </source>
</evidence>
<proteinExistence type="predicted"/>
<gene>
    <name evidence="4" type="ORF">WMG39_32590</name>
</gene>
<dbReference type="EMBL" id="JBBLXS010001360">
    <property type="protein sequence ID" value="MEK0189548.1"/>
    <property type="molecule type" value="Genomic_DNA"/>
</dbReference>
<dbReference type="InterPro" id="IPR001227">
    <property type="entry name" value="Ac_transferase_dom_sf"/>
</dbReference>
<dbReference type="PANTHER" id="PTHR43775:SF37">
    <property type="entry name" value="SI:DKEY-61P9.11"/>
    <property type="match status" value="1"/>
</dbReference>
<dbReference type="SUPFAM" id="SSF52151">
    <property type="entry name" value="FabD/lysophospholipase-like"/>
    <property type="match status" value="1"/>
</dbReference>
<keyword evidence="5" id="KW-1185">Reference proteome</keyword>
<dbReference type="InterPro" id="IPR016035">
    <property type="entry name" value="Acyl_Trfase/lysoPLipase"/>
</dbReference>
<dbReference type="PANTHER" id="PTHR43775">
    <property type="entry name" value="FATTY ACID SYNTHASE"/>
    <property type="match status" value="1"/>
</dbReference>
<dbReference type="Pfam" id="PF22621">
    <property type="entry name" value="CurL-like_PKS_C"/>
    <property type="match status" value="1"/>
</dbReference>
<dbReference type="Proteomes" id="UP001384579">
    <property type="component" value="Unassembled WGS sequence"/>
</dbReference>
<dbReference type="Gene3D" id="3.30.70.3290">
    <property type="match status" value="1"/>
</dbReference>
<reference evidence="4 5" key="1">
    <citation type="journal article" date="2020" name="Harmful Algae">
        <title>Molecular and morphological characterization of a novel dihydroanatoxin-a producing Microcoleus species (cyanobacteria) from the Russian River, California, USA.</title>
        <authorList>
            <person name="Conklin K.Y."/>
            <person name="Stancheva R."/>
            <person name="Otten T.G."/>
            <person name="Fadness R."/>
            <person name="Boyer G.L."/>
            <person name="Read B."/>
            <person name="Zhang X."/>
            <person name="Sheath R.G."/>
        </authorList>
    </citation>
    <scope>NUCLEOTIDE SEQUENCE [LARGE SCALE GENOMIC DNA]</scope>
    <source>
        <strain evidence="4 5">PTRS2</strain>
    </source>
</reference>
<keyword evidence="4" id="KW-0808">Transferase</keyword>
<feature type="non-terminal residue" evidence="4">
    <location>
        <position position="1"/>
    </location>
</feature>
<feature type="domain" description="Malonyl-CoA:ACP transacylase (MAT)" evidence="3">
    <location>
        <begin position="70"/>
        <end position="150"/>
    </location>
</feature>
<evidence type="ECO:0000313" key="5">
    <source>
        <dbReference type="Proteomes" id="UP001384579"/>
    </source>
</evidence>
<organism evidence="4 5">
    <name type="scientific">Microcoleus anatoxicus PTRS2</name>
    <dbReference type="NCBI Taxonomy" id="2705321"/>
    <lineage>
        <taxon>Bacteria</taxon>
        <taxon>Bacillati</taxon>
        <taxon>Cyanobacteriota</taxon>
        <taxon>Cyanophyceae</taxon>
        <taxon>Oscillatoriophycideae</taxon>
        <taxon>Oscillatoriales</taxon>
        <taxon>Microcoleaceae</taxon>
        <taxon>Microcoleus</taxon>
        <taxon>Microcoleus anatoxicus</taxon>
    </lineage>
</organism>
<name>A0ABU8YZD8_9CYAN</name>
<dbReference type="InterPro" id="IPR014043">
    <property type="entry name" value="Acyl_transferase_dom"/>
</dbReference>
<evidence type="ECO:0000256" key="2">
    <source>
        <dbReference type="ARBA" id="ARBA00022553"/>
    </source>
</evidence>
<dbReference type="Pfam" id="PF00698">
    <property type="entry name" value="Acyl_transf_1"/>
    <property type="match status" value="1"/>
</dbReference>
<dbReference type="InterPro" id="IPR050091">
    <property type="entry name" value="PKS_NRPS_Biosynth_Enz"/>
</dbReference>
<evidence type="ECO:0000259" key="3">
    <source>
        <dbReference type="Pfam" id="PF00698"/>
    </source>
</evidence>
<keyword evidence="4" id="KW-0012">Acyltransferase</keyword>
<sequence length="150" mass="17018">SEYLATHPNLEWADVCYTTNTRRTHFHERLAVVADSVSQAREKLLAHLAGAETTHLYGGSKSESQPQIAFLFTGQGSQYLGMGRKLYETQPTFRKSLERSQEILNTIGNQERSLLSILYENDDNSLLEQTAYTQPALFAIEYALTELWKS</sequence>
<evidence type="ECO:0000313" key="4">
    <source>
        <dbReference type="EMBL" id="MEK0189548.1"/>
    </source>
</evidence>
<accession>A0ABU8YZD8</accession>
<feature type="non-terminal residue" evidence="4">
    <location>
        <position position="150"/>
    </location>
</feature>
<dbReference type="RefSeq" id="WP_340542686.1">
    <property type="nucleotide sequence ID" value="NZ_JBBLXS010001360.1"/>
</dbReference>